<evidence type="ECO:0000313" key="2">
    <source>
        <dbReference type="EMBL" id="KAJ3038044.1"/>
    </source>
</evidence>
<feature type="non-terminal residue" evidence="2">
    <location>
        <position position="404"/>
    </location>
</feature>
<reference evidence="2" key="1">
    <citation type="submission" date="2020-05" db="EMBL/GenBank/DDBJ databases">
        <title>Phylogenomic resolution of chytrid fungi.</title>
        <authorList>
            <person name="Stajich J.E."/>
            <person name="Amses K."/>
            <person name="Simmons R."/>
            <person name="Seto K."/>
            <person name="Myers J."/>
            <person name="Bonds A."/>
            <person name="Quandt C.A."/>
            <person name="Barry K."/>
            <person name="Liu P."/>
            <person name="Grigoriev I."/>
            <person name="Longcore J.E."/>
            <person name="James T.Y."/>
        </authorList>
    </citation>
    <scope>NUCLEOTIDE SEQUENCE</scope>
    <source>
        <strain evidence="2">JEL0318</strain>
    </source>
</reference>
<dbReference type="AlphaFoldDB" id="A0AAD5S4J6"/>
<dbReference type="Gene3D" id="3.10.28.10">
    <property type="entry name" value="Homing endonucleases"/>
    <property type="match status" value="1"/>
</dbReference>
<organism evidence="2 3">
    <name type="scientific">Rhizophlyctis rosea</name>
    <dbReference type="NCBI Taxonomy" id="64517"/>
    <lineage>
        <taxon>Eukaryota</taxon>
        <taxon>Fungi</taxon>
        <taxon>Fungi incertae sedis</taxon>
        <taxon>Chytridiomycota</taxon>
        <taxon>Chytridiomycota incertae sedis</taxon>
        <taxon>Chytridiomycetes</taxon>
        <taxon>Rhizophlyctidales</taxon>
        <taxon>Rhizophlyctidaceae</taxon>
        <taxon>Rhizophlyctis</taxon>
    </lineage>
</organism>
<proteinExistence type="predicted"/>
<gene>
    <name evidence="2" type="ORF">HK097_003304</name>
</gene>
<comment type="caution">
    <text evidence="2">The sequence shown here is derived from an EMBL/GenBank/DDBJ whole genome shotgun (WGS) entry which is preliminary data.</text>
</comment>
<dbReference type="InterPro" id="IPR027434">
    <property type="entry name" value="Homing_endonucl"/>
</dbReference>
<dbReference type="EMBL" id="JADGJD010001772">
    <property type="protein sequence ID" value="KAJ3038044.1"/>
    <property type="molecule type" value="Genomic_DNA"/>
</dbReference>
<evidence type="ECO:0000313" key="3">
    <source>
        <dbReference type="Proteomes" id="UP001212841"/>
    </source>
</evidence>
<feature type="region of interest" description="Disordered" evidence="1">
    <location>
        <begin position="41"/>
        <end position="69"/>
    </location>
</feature>
<name>A0AAD5S4J6_9FUNG</name>
<protein>
    <submittedName>
        <fullName evidence="2">Uncharacterized protein</fullName>
    </submittedName>
</protein>
<evidence type="ECO:0000256" key="1">
    <source>
        <dbReference type="SAM" id="MobiDB-lite"/>
    </source>
</evidence>
<sequence>MRERASFIQRSGHNFRFSIDHLGIRCCRMSTRSPYWRVPLSEREGYDPSSDKRERGPPRRGNDIDERTDERISNLFVSSDPVHNLIPDQQPPPVLGPPAVSDDTPLLIRTPTGHLAIRTIDALSTSPWTPTPDSEHNLETQELNLEVYSDKGFTPITRLYRYQTRYPLTRFWTHSSIVDMTENHLFLLKNGLEATPLDGKLGNLAAHPLLPPVPSPQPPPEPATPIEFPPKMTPEIAWLMGIFYTEGHVGVSRRDTRRTNVWSIDYEDGELLQLLYRIITDLEPDVQFEIQDKMKHPYKVGKEIFTLHAVGSRRRGSPLDDMCKRWRGWFYDSRVYRIVPEFILTAPYDIRLSFLKGFHRRSGDGRHGGLEKIKGLHWSNHGKIGTAQLFYLFNSLGYSISMHR</sequence>
<accession>A0AAD5S4J6</accession>
<dbReference type="Proteomes" id="UP001212841">
    <property type="component" value="Unassembled WGS sequence"/>
</dbReference>
<keyword evidence="3" id="KW-1185">Reference proteome</keyword>